<evidence type="ECO:0000313" key="6">
    <source>
        <dbReference type="Proteomes" id="UP000186607"/>
    </source>
</evidence>
<dbReference type="InterPro" id="IPR003593">
    <property type="entry name" value="AAA+_ATPase"/>
</dbReference>
<reference evidence="5 6" key="1">
    <citation type="submission" date="2017-01" db="EMBL/GenBank/DDBJ databases">
        <title>Genome Analysis of Deinococcus marmoris KOPRI26562.</title>
        <authorList>
            <person name="Kim J.H."/>
            <person name="Oh H.-M."/>
        </authorList>
    </citation>
    <scope>NUCLEOTIDE SEQUENCE [LARGE SCALE GENOMIC DNA]</scope>
    <source>
        <strain evidence="5 6">KOPRI26562</strain>
    </source>
</reference>
<dbReference type="InterPro" id="IPR027417">
    <property type="entry name" value="P-loop_NTPase"/>
</dbReference>
<dbReference type="RefSeq" id="WP_075833974.1">
    <property type="nucleotide sequence ID" value="NZ_MSTI01000104.1"/>
</dbReference>
<evidence type="ECO:0000256" key="1">
    <source>
        <dbReference type="ARBA" id="ARBA00022448"/>
    </source>
</evidence>
<keyword evidence="6" id="KW-1185">Reference proteome</keyword>
<dbReference type="OrthoDB" id="41661at2"/>
<evidence type="ECO:0000313" key="5">
    <source>
        <dbReference type="EMBL" id="OLV17338.1"/>
    </source>
</evidence>
<dbReference type="EMBL" id="MSTI01000104">
    <property type="protein sequence ID" value="OLV17338.1"/>
    <property type="molecule type" value="Genomic_DNA"/>
</dbReference>
<keyword evidence="3 5" id="KW-0067">ATP-binding</keyword>
<organism evidence="5 6">
    <name type="scientific">Deinococcus marmoris</name>
    <dbReference type="NCBI Taxonomy" id="249408"/>
    <lineage>
        <taxon>Bacteria</taxon>
        <taxon>Thermotogati</taxon>
        <taxon>Deinococcota</taxon>
        <taxon>Deinococci</taxon>
        <taxon>Deinococcales</taxon>
        <taxon>Deinococcaceae</taxon>
        <taxon>Deinococcus</taxon>
    </lineage>
</organism>
<name>A0A1U7NWM8_9DEIO</name>
<evidence type="ECO:0000259" key="4">
    <source>
        <dbReference type="PROSITE" id="PS50893"/>
    </source>
</evidence>
<dbReference type="PANTHER" id="PTHR43067:SF3">
    <property type="entry name" value="MALTOSE ABC TRANSPORTER, ATP-BINDING PROTEIN"/>
    <property type="match status" value="1"/>
</dbReference>
<dbReference type="InterPro" id="IPR013563">
    <property type="entry name" value="Oligopep_ABC_C"/>
</dbReference>
<dbReference type="Pfam" id="PF08352">
    <property type="entry name" value="oligo_HPY"/>
    <property type="match status" value="1"/>
</dbReference>
<gene>
    <name evidence="5" type="ORF">BOO71_0009130</name>
</gene>
<dbReference type="SUPFAM" id="SSF52540">
    <property type="entry name" value="P-loop containing nucleoside triphosphate hydrolases"/>
    <property type="match status" value="1"/>
</dbReference>
<dbReference type="SMART" id="SM00382">
    <property type="entry name" value="AAA"/>
    <property type="match status" value="1"/>
</dbReference>
<dbReference type="AlphaFoldDB" id="A0A1U7NWM8"/>
<evidence type="ECO:0000256" key="2">
    <source>
        <dbReference type="ARBA" id="ARBA00022741"/>
    </source>
</evidence>
<dbReference type="GO" id="GO:0016887">
    <property type="term" value="F:ATP hydrolysis activity"/>
    <property type="evidence" value="ECO:0007669"/>
    <property type="project" value="InterPro"/>
</dbReference>
<dbReference type="PROSITE" id="PS50893">
    <property type="entry name" value="ABC_TRANSPORTER_2"/>
    <property type="match status" value="1"/>
</dbReference>
<dbReference type="InterPro" id="IPR003439">
    <property type="entry name" value="ABC_transporter-like_ATP-bd"/>
</dbReference>
<dbReference type="NCBIfam" id="TIGR01727">
    <property type="entry name" value="oligo_HPY"/>
    <property type="match status" value="1"/>
</dbReference>
<dbReference type="STRING" id="249408.BOO71_0009130"/>
<keyword evidence="2" id="KW-0547">Nucleotide-binding</keyword>
<dbReference type="PANTHER" id="PTHR43067">
    <property type="entry name" value="OLIGOPEPTIDE/DIPEPTIDE ABC TRANSPORTER, ATPASE SUBUNIT"/>
    <property type="match status" value="1"/>
</dbReference>
<dbReference type="GO" id="GO:0005524">
    <property type="term" value="F:ATP binding"/>
    <property type="evidence" value="ECO:0007669"/>
    <property type="project" value="UniProtKB-KW"/>
</dbReference>
<dbReference type="Gene3D" id="3.40.50.300">
    <property type="entry name" value="P-loop containing nucleotide triphosphate hydrolases"/>
    <property type="match status" value="1"/>
</dbReference>
<protein>
    <submittedName>
        <fullName evidence="5">Peptide/opine/nickel uptake family ABC transporter, permease/ATP-binding protein</fullName>
    </submittedName>
</protein>
<feature type="domain" description="ABC transporter" evidence="4">
    <location>
        <begin position="5"/>
        <end position="254"/>
    </location>
</feature>
<accession>A0A1U7NWM8</accession>
<proteinExistence type="predicted"/>
<dbReference type="Proteomes" id="UP000186607">
    <property type="component" value="Unassembled WGS sequence"/>
</dbReference>
<dbReference type="CDD" id="cd03257">
    <property type="entry name" value="ABC_NikE_OppD_transporters"/>
    <property type="match status" value="1"/>
</dbReference>
<keyword evidence="1" id="KW-0813">Transport</keyword>
<evidence type="ECO:0000256" key="3">
    <source>
        <dbReference type="ARBA" id="ARBA00022840"/>
    </source>
</evidence>
<comment type="caution">
    <text evidence="5">The sequence shown here is derived from an EMBL/GenBank/DDBJ whole genome shotgun (WGS) entry which is preliminary data.</text>
</comment>
<sequence>MSDLLRAENLSAGYVTAAGLVQAVDDVTLSLREGEVLGIAGESGCGKSTLAALLARNIQLPLRVTGGTLSMDGELADLSRALPRPQRGTLLSVLPQGAMNAINPTTRVRDLAYDVLRAHESGVTRKSARERAAERLGELGLPPRAVDQYPHELSGGMRQRVVAVISTLLNPRILIADEPSSALDVSSQQALVALLRDLLSREIIRGVVFITHDLPLMRSVADRVAIMYAGRLAELGQTDQMLNEPRHPYTRALVGSVLVPEPYVRRHRIEGIPGSPPDLANPPVGCRFHPRCPLADDKCLTDPPRVGDLESFAYCWRVAEAAQGQPVAPTAVAGSGA</sequence>
<dbReference type="GO" id="GO:0015833">
    <property type="term" value="P:peptide transport"/>
    <property type="evidence" value="ECO:0007669"/>
    <property type="project" value="InterPro"/>
</dbReference>
<dbReference type="Pfam" id="PF00005">
    <property type="entry name" value="ABC_tran"/>
    <property type="match status" value="1"/>
</dbReference>